<evidence type="ECO:0000313" key="1">
    <source>
        <dbReference type="Proteomes" id="UP000887574"/>
    </source>
</evidence>
<proteinExistence type="predicted"/>
<dbReference type="WBParaSite" id="jg19049">
    <property type="protein sequence ID" value="jg19049"/>
    <property type="gene ID" value="jg19049"/>
</dbReference>
<sequence>MQAEFLPVPTRATWLGNAERFLERSPIMLVPSFTITRSMKPVTDIQTRISNVGDKSPTEESSHSVGSAKRLATLSFRSLSNYWLLWKKIKKRNSSLALEISALLDEVGKQSGPHSLLVCKRDFRDVINSWEECLANEIYINNTQVLIRKNQSKKIHLVRIEIIVGHLTMY</sequence>
<reference evidence="2" key="1">
    <citation type="submission" date="2022-11" db="UniProtKB">
        <authorList>
            <consortium name="WormBaseParasite"/>
        </authorList>
    </citation>
    <scope>IDENTIFICATION</scope>
</reference>
<organism evidence="1 2">
    <name type="scientific">Ditylenchus dipsaci</name>
    <dbReference type="NCBI Taxonomy" id="166011"/>
    <lineage>
        <taxon>Eukaryota</taxon>
        <taxon>Metazoa</taxon>
        <taxon>Ecdysozoa</taxon>
        <taxon>Nematoda</taxon>
        <taxon>Chromadorea</taxon>
        <taxon>Rhabditida</taxon>
        <taxon>Tylenchina</taxon>
        <taxon>Tylenchomorpha</taxon>
        <taxon>Sphaerularioidea</taxon>
        <taxon>Anguinidae</taxon>
        <taxon>Anguininae</taxon>
        <taxon>Ditylenchus</taxon>
    </lineage>
</organism>
<keyword evidence="1" id="KW-1185">Reference proteome</keyword>
<dbReference type="AlphaFoldDB" id="A0A915DGM6"/>
<evidence type="ECO:0000313" key="2">
    <source>
        <dbReference type="WBParaSite" id="jg19049"/>
    </source>
</evidence>
<protein>
    <submittedName>
        <fullName evidence="2">Uncharacterized protein</fullName>
    </submittedName>
</protein>
<dbReference type="Proteomes" id="UP000887574">
    <property type="component" value="Unplaced"/>
</dbReference>
<name>A0A915DGM6_9BILA</name>
<accession>A0A915DGM6</accession>